<organism evidence="1 2">
    <name type="scientific">Falsochrobactrum ovis</name>
    <dbReference type="NCBI Taxonomy" id="1293442"/>
    <lineage>
        <taxon>Bacteria</taxon>
        <taxon>Pseudomonadati</taxon>
        <taxon>Pseudomonadota</taxon>
        <taxon>Alphaproteobacteria</taxon>
        <taxon>Hyphomicrobiales</taxon>
        <taxon>Brucellaceae</taxon>
        <taxon>Falsochrobactrum</taxon>
    </lineage>
</organism>
<protein>
    <submittedName>
        <fullName evidence="1">Uncharacterized protein</fullName>
    </submittedName>
</protein>
<dbReference type="Proteomes" id="UP000249453">
    <property type="component" value="Unassembled WGS sequence"/>
</dbReference>
<sequence length="84" mass="9077">MSDNGWDHPQTITFGANAMFNYRLCVGLIESGALTQQQAATIMLAAANDVRSGTEDGVSADFGEKIASRYEVFAGWLLGKQTNF</sequence>
<proteinExistence type="predicted"/>
<dbReference type="OrthoDB" id="8453687at2"/>
<dbReference type="AlphaFoldDB" id="A0A364JTN8"/>
<dbReference type="EMBL" id="QLMK01000011">
    <property type="protein sequence ID" value="RAK27113.1"/>
    <property type="molecule type" value="Genomic_DNA"/>
</dbReference>
<comment type="caution">
    <text evidence="1">The sequence shown here is derived from an EMBL/GenBank/DDBJ whole genome shotgun (WGS) entry which is preliminary data.</text>
</comment>
<keyword evidence="2" id="KW-1185">Reference proteome</keyword>
<gene>
    <name evidence="1" type="ORF">C7374_111107</name>
</gene>
<evidence type="ECO:0000313" key="1">
    <source>
        <dbReference type="EMBL" id="RAK27113.1"/>
    </source>
</evidence>
<dbReference type="RefSeq" id="WP_111575912.1">
    <property type="nucleotide sequence ID" value="NZ_JBHEEY010000011.1"/>
</dbReference>
<evidence type="ECO:0000313" key="2">
    <source>
        <dbReference type="Proteomes" id="UP000249453"/>
    </source>
</evidence>
<reference evidence="1 2" key="1">
    <citation type="submission" date="2018-06" db="EMBL/GenBank/DDBJ databases">
        <title>Genomic Encyclopedia of Type Strains, Phase IV (KMG-IV): sequencing the most valuable type-strain genomes for metagenomic binning, comparative biology and taxonomic classification.</title>
        <authorList>
            <person name="Goeker M."/>
        </authorList>
    </citation>
    <scope>NUCLEOTIDE SEQUENCE [LARGE SCALE GENOMIC DNA]</scope>
    <source>
        <strain evidence="1 2">DSM 26720</strain>
    </source>
</reference>
<accession>A0A364JTN8</accession>
<name>A0A364JTN8_9HYPH</name>